<name>A0A0E9TEY7_ANGAN</name>
<dbReference type="AlphaFoldDB" id="A0A0E9TEY7"/>
<proteinExistence type="predicted"/>
<reference evidence="1" key="1">
    <citation type="submission" date="2014-11" db="EMBL/GenBank/DDBJ databases">
        <authorList>
            <person name="Amaro Gonzalez C."/>
        </authorList>
    </citation>
    <scope>NUCLEOTIDE SEQUENCE</scope>
</reference>
<protein>
    <submittedName>
        <fullName evidence="1">Uncharacterized protein</fullName>
    </submittedName>
</protein>
<accession>A0A0E9TEY7</accession>
<sequence length="27" mass="2964">MGTRLLSCQQGWCSVGVPDDCTDSIYE</sequence>
<evidence type="ECO:0000313" key="1">
    <source>
        <dbReference type="EMBL" id="JAH52022.1"/>
    </source>
</evidence>
<reference evidence="1" key="2">
    <citation type="journal article" date="2015" name="Fish Shellfish Immunol.">
        <title>Early steps in the European eel (Anguilla anguilla)-Vibrio vulnificus interaction in the gills: Role of the RtxA13 toxin.</title>
        <authorList>
            <person name="Callol A."/>
            <person name="Pajuelo D."/>
            <person name="Ebbesson L."/>
            <person name="Teles M."/>
            <person name="MacKenzie S."/>
            <person name="Amaro C."/>
        </authorList>
    </citation>
    <scope>NUCLEOTIDE SEQUENCE</scope>
</reference>
<organism evidence="1">
    <name type="scientific">Anguilla anguilla</name>
    <name type="common">European freshwater eel</name>
    <name type="synonym">Muraena anguilla</name>
    <dbReference type="NCBI Taxonomy" id="7936"/>
    <lineage>
        <taxon>Eukaryota</taxon>
        <taxon>Metazoa</taxon>
        <taxon>Chordata</taxon>
        <taxon>Craniata</taxon>
        <taxon>Vertebrata</taxon>
        <taxon>Euteleostomi</taxon>
        <taxon>Actinopterygii</taxon>
        <taxon>Neopterygii</taxon>
        <taxon>Teleostei</taxon>
        <taxon>Anguilliformes</taxon>
        <taxon>Anguillidae</taxon>
        <taxon>Anguilla</taxon>
    </lineage>
</organism>
<dbReference type="EMBL" id="GBXM01056555">
    <property type="protein sequence ID" value="JAH52022.1"/>
    <property type="molecule type" value="Transcribed_RNA"/>
</dbReference>